<dbReference type="Gene3D" id="2.40.50.100">
    <property type="match status" value="1"/>
</dbReference>
<comment type="caution">
    <text evidence="6">The sequence shown here is derived from an EMBL/GenBank/DDBJ whole genome shotgun (WGS) entry which is preliminary data.</text>
</comment>
<dbReference type="Gene3D" id="1.10.287.470">
    <property type="entry name" value="Helix hairpin bin"/>
    <property type="match status" value="1"/>
</dbReference>
<keyword evidence="3" id="KW-1133">Transmembrane helix</keyword>
<dbReference type="Proteomes" id="UP000648722">
    <property type="component" value="Unassembled WGS sequence"/>
</dbReference>
<dbReference type="InterPro" id="IPR058624">
    <property type="entry name" value="MdtA-like_HH"/>
</dbReference>
<feature type="coiled-coil region" evidence="2">
    <location>
        <begin position="163"/>
        <end position="190"/>
    </location>
</feature>
<evidence type="ECO:0000256" key="3">
    <source>
        <dbReference type="SAM" id="Phobius"/>
    </source>
</evidence>
<gene>
    <name evidence="6" type="ORF">GCM10007420_11830</name>
</gene>
<comment type="similarity">
    <text evidence="1">Belongs to the membrane fusion protein (MFP) (TC 8.A.1) family.</text>
</comment>
<evidence type="ECO:0000256" key="1">
    <source>
        <dbReference type="ARBA" id="ARBA00009477"/>
    </source>
</evidence>
<proteinExistence type="inferred from homology"/>
<dbReference type="EMBL" id="BMFS01000004">
    <property type="protein sequence ID" value="GGG97710.1"/>
    <property type="molecule type" value="Genomic_DNA"/>
</dbReference>
<dbReference type="InterPro" id="IPR006143">
    <property type="entry name" value="RND_pump_MFP"/>
</dbReference>
<organism evidence="6 7">
    <name type="scientific">Glycocaulis albus</name>
    <dbReference type="NCBI Taxonomy" id="1382801"/>
    <lineage>
        <taxon>Bacteria</taxon>
        <taxon>Pseudomonadati</taxon>
        <taxon>Pseudomonadota</taxon>
        <taxon>Alphaproteobacteria</taxon>
        <taxon>Maricaulales</taxon>
        <taxon>Maricaulaceae</taxon>
        <taxon>Glycocaulis</taxon>
    </lineage>
</organism>
<dbReference type="NCBIfam" id="TIGR01730">
    <property type="entry name" value="RND_mfp"/>
    <property type="match status" value="1"/>
</dbReference>
<dbReference type="Pfam" id="PF25917">
    <property type="entry name" value="BSH_RND"/>
    <property type="match status" value="1"/>
</dbReference>
<keyword evidence="3" id="KW-0812">Transmembrane</keyword>
<dbReference type="Gene3D" id="2.40.30.170">
    <property type="match status" value="1"/>
</dbReference>
<dbReference type="RefSeq" id="WP_188451635.1">
    <property type="nucleotide sequence ID" value="NZ_BMFS01000004.1"/>
</dbReference>
<name>A0ABQ1XM99_9PROT</name>
<protein>
    <submittedName>
        <fullName evidence="6">RND transporter MFP subunit</fullName>
    </submittedName>
</protein>
<keyword evidence="3" id="KW-0472">Membrane</keyword>
<dbReference type="Gene3D" id="2.40.420.20">
    <property type="match status" value="1"/>
</dbReference>
<evidence type="ECO:0000256" key="2">
    <source>
        <dbReference type="SAM" id="Coils"/>
    </source>
</evidence>
<dbReference type="PANTHER" id="PTHR30469">
    <property type="entry name" value="MULTIDRUG RESISTANCE PROTEIN MDTA"/>
    <property type="match status" value="1"/>
</dbReference>
<accession>A0ABQ1XM99</accession>
<reference evidence="7" key="1">
    <citation type="journal article" date="2019" name="Int. J. Syst. Evol. Microbiol.">
        <title>The Global Catalogue of Microorganisms (GCM) 10K type strain sequencing project: providing services to taxonomists for standard genome sequencing and annotation.</title>
        <authorList>
            <consortium name="The Broad Institute Genomics Platform"/>
            <consortium name="The Broad Institute Genome Sequencing Center for Infectious Disease"/>
            <person name="Wu L."/>
            <person name="Ma J."/>
        </authorList>
    </citation>
    <scope>NUCLEOTIDE SEQUENCE [LARGE SCALE GENOMIC DNA]</scope>
    <source>
        <strain evidence="7">CGMCC 1.12766</strain>
    </source>
</reference>
<dbReference type="InterPro" id="IPR058625">
    <property type="entry name" value="MdtA-like_BSH"/>
</dbReference>
<evidence type="ECO:0000313" key="7">
    <source>
        <dbReference type="Proteomes" id="UP000648722"/>
    </source>
</evidence>
<dbReference type="PANTHER" id="PTHR30469:SF11">
    <property type="entry name" value="BLL4320 PROTEIN"/>
    <property type="match status" value="1"/>
</dbReference>
<dbReference type="SUPFAM" id="SSF111369">
    <property type="entry name" value="HlyD-like secretion proteins"/>
    <property type="match status" value="1"/>
</dbReference>
<keyword evidence="7" id="KW-1185">Reference proteome</keyword>
<keyword evidence="2" id="KW-0175">Coiled coil</keyword>
<sequence>MPGSQIIRRHAFATSVATLAIVIAGVAVLVSALRGGPAQADLALGDAAPATVETLVVNYAQAAQIEARFPGLVAARRESALAFSTGGRLDIIHVNVGDRVGEGDILAALDTRTLEAQWAAARADAAAAEAQAALARTTLSRQQQLVEQGHVSAQRLDEAGATARAAEAQASAANAAARALEVQLELARLEAPFDGVITRRNADEGAVMAAGAPLFHLVEDGVLEFRVGVPVGDAARLTPGNEYSLEAGTRRVTARLRALTGVVDTSTRSVEAVFELEGGQGVVPGEVARLVLPGSLQERGFWAPLTALAEGRRGLWTVYQLANGGEGYSLEPRSVELLHTEGGQVYLRGAVDDGAMILSAGVQRVTPGQRVLPARRNRP</sequence>
<evidence type="ECO:0000259" key="5">
    <source>
        <dbReference type="Pfam" id="PF25917"/>
    </source>
</evidence>
<feature type="transmembrane region" description="Helical" evidence="3">
    <location>
        <begin position="12"/>
        <end position="33"/>
    </location>
</feature>
<feature type="domain" description="Multidrug resistance protein MdtA-like alpha-helical hairpin" evidence="4">
    <location>
        <begin position="119"/>
        <end position="184"/>
    </location>
</feature>
<evidence type="ECO:0000259" key="4">
    <source>
        <dbReference type="Pfam" id="PF25876"/>
    </source>
</evidence>
<evidence type="ECO:0000313" key="6">
    <source>
        <dbReference type="EMBL" id="GGG97710.1"/>
    </source>
</evidence>
<feature type="domain" description="Multidrug resistance protein MdtA-like barrel-sandwich hybrid" evidence="5">
    <location>
        <begin position="87"/>
        <end position="218"/>
    </location>
</feature>
<dbReference type="Pfam" id="PF25876">
    <property type="entry name" value="HH_MFP_RND"/>
    <property type="match status" value="1"/>
</dbReference>